<feature type="domain" description="Methyltransferase" evidence="3">
    <location>
        <begin position="532"/>
        <end position="646"/>
    </location>
</feature>
<dbReference type="InterPro" id="IPR050508">
    <property type="entry name" value="Methyltransf_Superfamily"/>
</dbReference>
<dbReference type="AlphaFoldDB" id="A0A6G7VB60"/>
<keyword evidence="4" id="KW-0489">Methyltransferase</keyword>
<dbReference type="Proteomes" id="UP000502699">
    <property type="component" value="Chromosome"/>
</dbReference>
<evidence type="ECO:0000313" key="4">
    <source>
        <dbReference type="EMBL" id="QIK37251.1"/>
    </source>
</evidence>
<keyword evidence="4" id="KW-0808">Transferase</keyword>
<dbReference type="GO" id="GO:0032259">
    <property type="term" value="P:methylation"/>
    <property type="evidence" value="ECO:0007669"/>
    <property type="project" value="UniProtKB-KW"/>
</dbReference>
<feature type="chain" id="PRO_5026255966" evidence="1">
    <location>
        <begin position="22"/>
        <end position="701"/>
    </location>
</feature>
<dbReference type="PANTHER" id="PTHR42912">
    <property type="entry name" value="METHYLTRANSFERASE"/>
    <property type="match status" value="1"/>
</dbReference>
<dbReference type="GO" id="GO:0008168">
    <property type="term" value="F:methyltransferase activity"/>
    <property type="evidence" value="ECO:0007669"/>
    <property type="project" value="UniProtKB-KW"/>
</dbReference>
<evidence type="ECO:0000313" key="5">
    <source>
        <dbReference type="Proteomes" id="UP000502699"/>
    </source>
</evidence>
<evidence type="ECO:0000259" key="2">
    <source>
        <dbReference type="Pfam" id="PF13649"/>
    </source>
</evidence>
<dbReference type="KEGG" id="cjap:GWK36_03760"/>
<gene>
    <name evidence="4" type="ORF">GWK36_03760</name>
</gene>
<keyword evidence="5" id="KW-1185">Reference proteome</keyword>
<dbReference type="RefSeq" id="WP_166270020.1">
    <property type="nucleotide sequence ID" value="NZ_CP048029.1"/>
</dbReference>
<organism evidence="4 5">
    <name type="scientific">Caldichromatium japonicum</name>
    <dbReference type="NCBI Taxonomy" id="2699430"/>
    <lineage>
        <taxon>Bacteria</taxon>
        <taxon>Pseudomonadati</taxon>
        <taxon>Pseudomonadota</taxon>
        <taxon>Gammaproteobacteria</taxon>
        <taxon>Chromatiales</taxon>
        <taxon>Chromatiaceae</taxon>
        <taxon>Caldichromatium</taxon>
    </lineage>
</organism>
<dbReference type="EMBL" id="CP048029">
    <property type="protein sequence ID" value="QIK37251.1"/>
    <property type="molecule type" value="Genomic_DNA"/>
</dbReference>
<name>A0A6G7VB60_9GAMM</name>
<protein>
    <submittedName>
        <fullName evidence="4">Methyltransferase domain-containing protein</fullName>
    </submittedName>
</protein>
<feature type="signal peptide" evidence="1">
    <location>
        <begin position="1"/>
        <end position="21"/>
    </location>
</feature>
<feature type="domain" description="Methyltransferase" evidence="2">
    <location>
        <begin position="194"/>
        <end position="294"/>
    </location>
</feature>
<proteinExistence type="predicted"/>
<dbReference type="SUPFAM" id="SSF53335">
    <property type="entry name" value="S-adenosyl-L-methionine-dependent methyltransferases"/>
    <property type="match status" value="2"/>
</dbReference>
<dbReference type="InterPro" id="IPR041698">
    <property type="entry name" value="Methyltransf_25"/>
</dbReference>
<reference evidence="5" key="1">
    <citation type="submission" date="2020-01" db="EMBL/GenBank/DDBJ databases">
        <title>Caldichromatium gen. nov., sp. nov., a thermophilic purple sulfur bacterium member of the family Chromatiaceae isolated from Nakabusa hot spring, Japan.</title>
        <authorList>
            <person name="Saini M.K."/>
            <person name="Hanada S."/>
            <person name="Tank M."/>
        </authorList>
    </citation>
    <scope>NUCLEOTIDE SEQUENCE [LARGE SCALE GENOMIC DNA]</scope>
    <source>
        <strain evidence="5">No.7</strain>
    </source>
</reference>
<dbReference type="CDD" id="cd02440">
    <property type="entry name" value="AdoMet_MTases"/>
    <property type="match status" value="2"/>
</dbReference>
<keyword evidence="1" id="KW-0732">Signal</keyword>
<dbReference type="Pfam" id="PF13847">
    <property type="entry name" value="Methyltransf_31"/>
    <property type="match status" value="1"/>
</dbReference>
<dbReference type="InterPro" id="IPR029063">
    <property type="entry name" value="SAM-dependent_MTases_sf"/>
</dbReference>
<dbReference type="InterPro" id="IPR025714">
    <property type="entry name" value="Methyltranfer_dom"/>
</dbReference>
<accession>A0A6G7VB60</accession>
<evidence type="ECO:0000256" key="1">
    <source>
        <dbReference type="SAM" id="SignalP"/>
    </source>
</evidence>
<dbReference type="Gene3D" id="3.40.50.150">
    <property type="entry name" value="Vaccinia Virus protein VP39"/>
    <property type="match status" value="2"/>
</dbReference>
<sequence>MLYPLLASVLVFGLSLQPVWAGDALDVPLPGKRSIVRVGAIPNPVTETARQDAQRLFAGLTAKKPALVEQAIAEIEAHRSDEVPGGSGSALIWLARAWLKMNQVGWEAARPAAKLERAYFDFFLADDAKHLKEYLQRKYRAGDYSPPDPESHLDRLTFLDDLILFNNPDRSQWDATERVMAIIGELKPEVRRAIDLGAGFGYFSTRIAETLGTGSVVYAADTEKTYVEQLRRFILDYGIEGIEPILSKTNDIVVREPTDLVFIASLYHVLYAWSQPGERNAFMKTLHRTLRPGGYLIILDNREQEGRSLHNAYVDREFVLAQLYYYGFELVRDENLSPYRYLLVLRKSATPQPPVYTAAPDQDRIRVENADAVIHIGSLDSFDITPSGVAAGRLMLKALAGDQDAARQAIRLYDSIIPNENFGGEYTALQWTARYLLANEDERREMTRDPLTAEFIAYLSKDHYAELKHYIARKYKLKDVVNIAPDEEAVDEKTREIGIVRRQAFEDFILFNNPERDRWENSPKVMALLPIQPGDHVVDVGSGPGFYTFKFAERVGRQGRVEAFDTKDSHIDFLNALARQWGLDQVVGRVSKTDGFSSQEPGSADLVFMCSLYHILYGVSSQAEREGMINSIRQALKPSGRLAIVDNGPVPSGVLPYHGPYIRRELIVSQLKQYGFVLESSAQIIPQRYLLIFRPYRRQAP</sequence>
<dbReference type="Pfam" id="PF13649">
    <property type="entry name" value="Methyltransf_25"/>
    <property type="match status" value="1"/>
</dbReference>
<evidence type="ECO:0000259" key="3">
    <source>
        <dbReference type="Pfam" id="PF13847"/>
    </source>
</evidence>